<protein>
    <submittedName>
        <fullName evidence="2">DUF1801 domain-containing protein</fullName>
    </submittedName>
</protein>
<organism evidence="2 3">
    <name type="scientific">Flaviramulus multivorans</name>
    <dbReference type="NCBI Taxonomy" id="1304750"/>
    <lineage>
        <taxon>Bacteria</taxon>
        <taxon>Pseudomonadati</taxon>
        <taxon>Bacteroidota</taxon>
        <taxon>Flavobacteriia</taxon>
        <taxon>Flavobacteriales</taxon>
        <taxon>Flavobacteriaceae</taxon>
        <taxon>Flaviramulus</taxon>
    </lineage>
</organism>
<dbReference type="RefSeq" id="WP_237231609.1">
    <property type="nucleotide sequence ID" value="NZ_JAKKDV010000003.1"/>
</dbReference>
<name>A0ABS9IK21_9FLAO</name>
<evidence type="ECO:0000259" key="1">
    <source>
        <dbReference type="Pfam" id="PF08818"/>
    </source>
</evidence>
<proteinExistence type="predicted"/>
<keyword evidence="3" id="KW-1185">Reference proteome</keyword>
<dbReference type="InterPro" id="IPR014922">
    <property type="entry name" value="YdhG-like"/>
</dbReference>
<reference evidence="2 3" key="1">
    <citation type="submission" date="2022-01" db="EMBL/GenBank/DDBJ databases">
        <title>Draft genome sequence of Sabulilitoribacter multivorans KCTC 32326.</title>
        <authorList>
            <person name="Oh J.-S."/>
        </authorList>
    </citation>
    <scope>NUCLEOTIDE SEQUENCE [LARGE SCALE GENOMIC DNA]</scope>
    <source>
        <strain evidence="2 3">M-M16</strain>
    </source>
</reference>
<accession>A0ABS9IK21</accession>
<dbReference type="EMBL" id="JAKKDV010000003">
    <property type="protein sequence ID" value="MCF7560930.1"/>
    <property type="molecule type" value="Genomic_DNA"/>
</dbReference>
<evidence type="ECO:0000313" key="3">
    <source>
        <dbReference type="Proteomes" id="UP001200022"/>
    </source>
</evidence>
<dbReference type="Proteomes" id="UP001200022">
    <property type="component" value="Unassembled WGS sequence"/>
</dbReference>
<feature type="domain" description="YdhG-like" evidence="1">
    <location>
        <begin position="22"/>
        <end position="114"/>
    </location>
</feature>
<dbReference type="Pfam" id="PF08818">
    <property type="entry name" value="DUF1801"/>
    <property type="match status" value="1"/>
</dbReference>
<dbReference type="Gene3D" id="3.90.1150.200">
    <property type="match status" value="1"/>
</dbReference>
<dbReference type="SUPFAM" id="SSF159888">
    <property type="entry name" value="YdhG-like"/>
    <property type="match status" value="1"/>
</dbReference>
<gene>
    <name evidence="2" type="ORF">L3X39_09810</name>
</gene>
<evidence type="ECO:0000313" key="2">
    <source>
        <dbReference type="EMBL" id="MCF7560930.1"/>
    </source>
</evidence>
<sequence>MRHNKDILTIDDYMQAQPDAFKPTLQNLREVIQEAAPKANEAIRYAIPTFRLGNKNLVHFAAHKAHFALYPAPSAIVKFSKELSKYDTSKGTIKFPIETPIPYDLITKIVEFRVSEINSKP</sequence>
<comment type="caution">
    <text evidence="2">The sequence shown here is derived from an EMBL/GenBank/DDBJ whole genome shotgun (WGS) entry which is preliminary data.</text>
</comment>